<evidence type="ECO:0000256" key="8">
    <source>
        <dbReference type="ARBA" id="ARBA00023211"/>
    </source>
</evidence>
<evidence type="ECO:0000256" key="9">
    <source>
        <dbReference type="ARBA" id="ARBA00038162"/>
    </source>
</evidence>
<comment type="subcellular location">
    <subcellularLocation>
        <location evidence="2">Cytoplasm</location>
    </subcellularLocation>
</comment>
<evidence type="ECO:0000256" key="7">
    <source>
        <dbReference type="ARBA" id="ARBA00023180"/>
    </source>
</evidence>
<dbReference type="EC" id="2.4.1.186" evidence="10"/>
<evidence type="ECO:0000313" key="15">
    <source>
        <dbReference type="EMBL" id="ESK98188.1"/>
    </source>
</evidence>
<keyword evidence="7" id="KW-0325">Glycoprotein</keyword>
<dbReference type="PANTHER" id="PTHR11183">
    <property type="entry name" value="GLYCOGENIN SUBFAMILY MEMBER"/>
    <property type="match status" value="1"/>
</dbReference>
<dbReference type="CDD" id="cd02537">
    <property type="entry name" value="GT8_Glycogenin"/>
    <property type="match status" value="1"/>
</dbReference>
<evidence type="ECO:0000256" key="14">
    <source>
        <dbReference type="SAM" id="MobiDB-lite"/>
    </source>
</evidence>
<dbReference type="GO" id="GO:0005978">
    <property type="term" value="P:glycogen biosynthetic process"/>
    <property type="evidence" value="ECO:0007669"/>
    <property type="project" value="UniProtKB-KW"/>
</dbReference>
<comment type="caution">
    <text evidence="15">The sequence shown here is derived from an EMBL/GenBank/DDBJ whole genome shotgun (WGS) entry which is preliminary data.</text>
</comment>
<feature type="compositionally biased region" description="Basic and acidic residues" evidence="14">
    <location>
        <begin position="614"/>
        <end position="635"/>
    </location>
</feature>
<feature type="region of interest" description="Disordered" evidence="14">
    <location>
        <begin position="347"/>
        <end position="572"/>
    </location>
</feature>
<evidence type="ECO:0000256" key="1">
    <source>
        <dbReference type="ARBA" id="ARBA00001936"/>
    </source>
</evidence>
<feature type="region of interest" description="Disordered" evidence="14">
    <location>
        <begin position="597"/>
        <end position="842"/>
    </location>
</feature>
<dbReference type="InterPro" id="IPR002495">
    <property type="entry name" value="Glyco_trans_8"/>
</dbReference>
<dbReference type="Gene3D" id="3.90.550.10">
    <property type="entry name" value="Spore Coat Polysaccharide Biosynthesis Protein SpsA, Chain A"/>
    <property type="match status" value="1"/>
</dbReference>
<comment type="function">
    <text evidence="13">Self-glucosylating initiator of glycogen synthesis. It catalyzes the formation of a short alpha (1,4)-glucosyl chain covalently attached via a glucose 1-O-tyrosyl linkage to internal tyrosine residues and these chains act as primers for the elongation reaction catalyzed by glycogen synthase.</text>
</comment>
<dbReference type="GO" id="GO:0046872">
    <property type="term" value="F:metal ion binding"/>
    <property type="evidence" value="ECO:0007669"/>
    <property type="project" value="UniProtKB-KW"/>
</dbReference>
<evidence type="ECO:0000256" key="3">
    <source>
        <dbReference type="ARBA" id="ARBA00022490"/>
    </source>
</evidence>
<dbReference type="KEGG" id="mrr:Moror_305"/>
<evidence type="ECO:0000313" key="16">
    <source>
        <dbReference type="Proteomes" id="UP000017559"/>
    </source>
</evidence>
<name>V2XG89_MONRO</name>
<feature type="compositionally biased region" description="Basic and acidic residues" evidence="14">
    <location>
        <begin position="503"/>
        <end position="512"/>
    </location>
</feature>
<keyword evidence="5" id="KW-0479">Metal-binding</keyword>
<keyword evidence="6" id="KW-0320">Glycogen biosynthesis</keyword>
<protein>
    <recommendedName>
        <fullName evidence="10">glycogenin glucosyltransferase</fullName>
        <ecNumber evidence="10">2.4.1.186</ecNumber>
    </recommendedName>
</protein>
<dbReference type="STRING" id="1381753.V2XG89"/>
<dbReference type="SUPFAM" id="SSF53448">
    <property type="entry name" value="Nucleotide-diphospho-sugar transferases"/>
    <property type="match status" value="1"/>
</dbReference>
<dbReference type="FunFam" id="3.90.550.10:FF:000092">
    <property type="entry name" value="Glycogenin 2"/>
    <property type="match status" value="1"/>
</dbReference>
<dbReference type="OrthoDB" id="2014201at2759"/>
<evidence type="ECO:0000256" key="10">
    <source>
        <dbReference type="ARBA" id="ARBA00038934"/>
    </source>
</evidence>
<keyword evidence="3" id="KW-0963">Cytoplasm</keyword>
<dbReference type="AlphaFoldDB" id="V2XG89"/>
<comment type="catalytic activity">
    <reaction evidence="12">
        <text>L-tyrosyl-[glycogenin] + UDP-alpha-D-glucose = alpha-D-glucosyl-L-tyrosyl-[glycogenin] + UDP + H(+)</text>
        <dbReference type="Rhea" id="RHEA:23360"/>
        <dbReference type="Rhea" id="RHEA-COMP:14604"/>
        <dbReference type="Rhea" id="RHEA-COMP:14605"/>
        <dbReference type="ChEBI" id="CHEBI:15378"/>
        <dbReference type="ChEBI" id="CHEBI:46858"/>
        <dbReference type="ChEBI" id="CHEBI:58223"/>
        <dbReference type="ChEBI" id="CHEBI:58885"/>
        <dbReference type="ChEBI" id="CHEBI:140573"/>
        <dbReference type="EC" id="2.4.1.186"/>
    </reaction>
</comment>
<evidence type="ECO:0000256" key="5">
    <source>
        <dbReference type="ARBA" id="ARBA00022723"/>
    </source>
</evidence>
<dbReference type="GO" id="GO:0008466">
    <property type="term" value="F:glycogenin glucosyltransferase activity"/>
    <property type="evidence" value="ECO:0007669"/>
    <property type="project" value="UniProtKB-EC"/>
</dbReference>
<comment type="catalytic activity">
    <reaction evidence="11">
        <text>[1,4-alpha-D-glucosyl](n)-L-tyrosyl-[glycogenin] + UDP-alpha-D-glucose = [1,4-alpha-D-glucosyl](n+1)-L-tyrosyl-[glycogenin] + UDP + H(+)</text>
        <dbReference type="Rhea" id="RHEA:56560"/>
        <dbReference type="Rhea" id="RHEA-COMP:14606"/>
        <dbReference type="Rhea" id="RHEA-COMP:14607"/>
        <dbReference type="ChEBI" id="CHEBI:15378"/>
        <dbReference type="ChEBI" id="CHEBI:58223"/>
        <dbReference type="ChEBI" id="CHEBI:58885"/>
        <dbReference type="ChEBI" id="CHEBI:140574"/>
        <dbReference type="EC" id="2.4.1.186"/>
    </reaction>
</comment>
<evidence type="ECO:0000256" key="2">
    <source>
        <dbReference type="ARBA" id="ARBA00004496"/>
    </source>
</evidence>
<evidence type="ECO:0000256" key="12">
    <source>
        <dbReference type="ARBA" id="ARBA00052293"/>
    </source>
</evidence>
<evidence type="ECO:0000256" key="13">
    <source>
        <dbReference type="ARBA" id="ARBA00057883"/>
    </source>
</evidence>
<feature type="compositionally biased region" description="Polar residues" evidence="14">
    <location>
        <begin position="464"/>
        <end position="475"/>
    </location>
</feature>
<sequence>MAIPYAFATLVTSDDYLPGALTLAAALRDIHPSPPVPPEVAFTTVCLVTPETVDVSTIKLLRRAFNVVIGVEVITQEDDKNLRLLGRPDLSTVLTKLHVFRLTQYSKIIFLDADVLPIRPLSHLFSLPHEFSAAPDVGWPDIFNSGVMVLSPGEDKFNELQELLKSRGSWDGGDQGLLNEWRGQNWNRISFTYNTTPTAAYTYAPAYARFGSQISAIHFIGSNKPWRSIAYRAPFQNTSQVESSQQPAYDYNSLVDRWFAIYDKYYRSQVIVPETDFEVRRYVSAWDGQSSTSADLLSNTHLAAAGNSIGLEDLRRIAIEGMSTAGVGLSPDNASGEGEYKSMPLEGRFDLMRPPPRPKSPQTPAPDEVPPSPYPQTIPLPRTESSSSFRPDVSSPKDVGQQRSGEDQSRHHHHHSQPPRPSSPPMLLWNPAIEPPPTTAPPLNAFPSDTYFPNIWDQKRHQGQQHGSSAQTSTALFEPLPPPRIPEPLQKQGHYSNVIGRADTSHIPDPNKVKPIFPWEDKPRQRPGRVFPAGEEPPPAIFASSEDKEPKAVAPSFEETQKPSLPRSGAISPVQSVPYSLMFANAWDTVPSIQRYASKLSQPPPPPQPLAAAFDKEDYRRSKSWNDRAEMSSRDGDDEDNADDDDDSVIRWEDDSDNGTEAGHTRSRSASVSTHTAKGKKKEYRVPEPQSPPRSPSRHRKTSLSAQSGSNKKLWAPSTTSILPPVVNSTGELSTTTTAVVPPHRNGSPHTPTFAGARSPRGSPTETHGSNRLPLKVMTPSKKPQVQTVPQTGPPVYKPSGPSRQASNDGSSLPSPPSSTGPLSPTEGQPLMSPSRKSGRVWDPARGVELFKRGSEEVLARFLKMSSWEEGSR</sequence>
<feature type="compositionally biased region" description="Low complexity" evidence="14">
    <location>
        <begin position="385"/>
        <end position="394"/>
    </location>
</feature>
<dbReference type="Proteomes" id="UP000017559">
    <property type="component" value="Unassembled WGS sequence"/>
</dbReference>
<dbReference type="InterPro" id="IPR029044">
    <property type="entry name" value="Nucleotide-diphossugar_trans"/>
</dbReference>
<feature type="compositionally biased region" description="Acidic residues" evidence="14">
    <location>
        <begin position="636"/>
        <end position="647"/>
    </location>
</feature>
<keyword evidence="16" id="KW-1185">Reference proteome</keyword>
<evidence type="ECO:0000256" key="4">
    <source>
        <dbReference type="ARBA" id="ARBA00022679"/>
    </source>
</evidence>
<comment type="cofactor">
    <cofactor evidence="1">
        <name>Mn(2+)</name>
        <dbReference type="ChEBI" id="CHEBI:29035"/>
    </cofactor>
</comment>
<keyword evidence="4" id="KW-0808">Transferase</keyword>
<accession>V2XG89</accession>
<dbReference type="Pfam" id="PF01501">
    <property type="entry name" value="Glyco_transf_8"/>
    <property type="match status" value="1"/>
</dbReference>
<dbReference type="InterPro" id="IPR050587">
    <property type="entry name" value="GNT1/Glycosyltrans_8"/>
</dbReference>
<feature type="compositionally biased region" description="Polar residues" evidence="14">
    <location>
        <begin position="704"/>
        <end position="739"/>
    </location>
</feature>
<evidence type="ECO:0000256" key="11">
    <source>
        <dbReference type="ARBA" id="ARBA00050886"/>
    </source>
</evidence>
<keyword evidence="8" id="KW-0464">Manganese</keyword>
<dbReference type="GO" id="GO:0005737">
    <property type="term" value="C:cytoplasm"/>
    <property type="evidence" value="ECO:0007669"/>
    <property type="project" value="UniProtKB-SubCell"/>
</dbReference>
<organism evidence="15 16">
    <name type="scientific">Moniliophthora roreri (strain MCA 2997)</name>
    <name type="common">Cocoa frosty pod rot fungus</name>
    <name type="synonym">Crinipellis roreri</name>
    <dbReference type="NCBI Taxonomy" id="1381753"/>
    <lineage>
        <taxon>Eukaryota</taxon>
        <taxon>Fungi</taxon>
        <taxon>Dikarya</taxon>
        <taxon>Basidiomycota</taxon>
        <taxon>Agaricomycotina</taxon>
        <taxon>Agaricomycetes</taxon>
        <taxon>Agaricomycetidae</taxon>
        <taxon>Agaricales</taxon>
        <taxon>Marasmiineae</taxon>
        <taxon>Marasmiaceae</taxon>
        <taxon>Moniliophthora</taxon>
    </lineage>
</organism>
<reference evidence="15 16" key="1">
    <citation type="journal article" date="2014" name="BMC Genomics">
        <title>Genome and secretome analysis of the hemibiotrophic fungal pathogen, Moniliophthora roreri, which causes frosty pod rot disease of cacao: mechanisms of the biotrophic and necrotrophic phases.</title>
        <authorList>
            <person name="Meinhardt L.W."/>
            <person name="Costa G.G.L."/>
            <person name="Thomazella D.P.T."/>
            <person name="Teixeira P.J.P.L."/>
            <person name="Carazzolle M.F."/>
            <person name="Schuster S.C."/>
            <person name="Carlson J.E."/>
            <person name="Guiltinan M.J."/>
            <person name="Mieczkowski P."/>
            <person name="Farmer A."/>
            <person name="Ramaraj T."/>
            <person name="Crozier J."/>
            <person name="Davis R.E."/>
            <person name="Shao J."/>
            <person name="Melnick R.L."/>
            <person name="Pereira G.A.G."/>
            <person name="Bailey B.A."/>
        </authorList>
    </citation>
    <scope>NUCLEOTIDE SEQUENCE [LARGE SCALE GENOMIC DNA]</scope>
    <source>
        <strain evidence="15 16">MCA 2997</strain>
    </source>
</reference>
<feature type="compositionally biased region" description="Pro residues" evidence="14">
    <location>
        <begin position="353"/>
        <end position="378"/>
    </location>
</feature>
<gene>
    <name evidence="15" type="ORF">Moror_305</name>
</gene>
<evidence type="ECO:0000256" key="6">
    <source>
        <dbReference type="ARBA" id="ARBA00023056"/>
    </source>
</evidence>
<dbReference type="EMBL" id="AWSO01000004">
    <property type="protein sequence ID" value="ESK98188.1"/>
    <property type="molecule type" value="Genomic_DNA"/>
</dbReference>
<comment type="similarity">
    <text evidence="9">Belongs to the glycosyltransferase 8 family. Glycogenin subfamily.</text>
</comment>
<proteinExistence type="inferred from homology"/>
<dbReference type="HOGENOM" id="CLU_003372_0_0_1"/>